<gene>
    <name evidence="12" type="ORF">CUT44_24675</name>
</gene>
<evidence type="ECO:0000259" key="11">
    <source>
        <dbReference type="Pfam" id="PF02770"/>
    </source>
</evidence>
<comment type="function">
    <text evidence="6">Catalyzes the dehydrogenation at the alpha-beta position of ACP-bound acyl chains. This results in the introduction of a double bond in the lipidic chain, which is further transferred to the epsilon-amino group of lysine residue in the mycobactin core by MbtK.</text>
</comment>
<evidence type="ECO:0000256" key="2">
    <source>
        <dbReference type="ARBA" id="ARBA00009347"/>
    </source>
</evidence>
<keyword evidence="3 9" id="KW-0285">Flavoprotein</keyword>
<dbReference type="SUPFAM" id="SSF56645">
    <property type="entry name" value="Acyl-CoA dehydrogenase NM domain-like"/>
    <property type="match status" value="1"/>
</dbReference>
<dbReference type="PANTHER" id="PTHR48083">
    <property type="entry name" value="MEDIUM-CHAIN SPECIFIC ACYL-COA DEHYDROGENASE, MITOCHONDRIAL-RELATED"/>
    <property type="match status" value="1"/>
</dbReference>
<comment type="similarity">
    <text evidence="2 9">Belongs to the acyl-CoA dehydrogenase family.</text>
</comment>
<dbReference type="InterPro" id="IPR046373">
    <property type="entry name" value="Acyl-CoA_Oxase/DH_mid-dom_sf"/>
</dbReference>
<evidence type="ECO:0000256" key="5">
    <source>
        <dbReference type="ARBA" id="ARBA00023002"/>
    </source>
</evidence>
<feature type="domain" description="Acyl-CoA dehydrogenase/oxidase C-terminal" evidence="10">
    <location>
        <begin position="191"/>
        <end position="334"/>
    </location>
</feature>
<dbReference type="EMBL" id="PGGW01000067">
    <property type="protein sequence ID" value="PJE95187.1"/>
    <property type="molecule type" value="Genomic_DNA"/>
</dbReference>
<reference evidence="12 13" key="1">
    <citation type="submission" date="2017-11" db="EMBL/GenBank/DDBJ databases">
        <title>Streptomyces carmine sp. nov., a novel actinomycete isolated from Sophora alopecuroides in Xinjiang, China.</title>
        <authorList>
            <person name="Wang Y."/>
            <person name="Luo X."/>
            <person name="Wan C."/>
            <person name="Zhang L."/>
        </authorList>
    </citation>
    <scope>NUCLEOTIDE SEQUENCE [LARGE SCALE GENOMIC DNA]</scope>
    <source>
        <strain evidence="12 13">TRM SA0054</strain>
    </source>
</reference>
<accession>A0A2M8LTA6</accession>
<evidence type="ECO:0000313" key="12">
    <source>
        <dbReference type="EMBL" id="PJE95187.1"/>
    </source>
</evidence>
<evidence type="ECO:0000256" key="4">
    <source>
        <dbReference type="ARBA" id="ARBA00022827"/>
    </source>
</evidence>
<dbReference type="GO" id="GO:0003995">
    <property type="term" value="F:acyl-CoA dehydrogenase activity"/>
    <property type="evidence" value="ECO:0007669"/>
    <property type="project" value="TreeGrafter"/>
</dbReference>
<evidence type="ECO:0000259" key="10">
    <source>
        <dbReference type="Pfam" id="PF00441"/>
    </source>
</evidence>
<dbReference type="InterPro" id="IPR006091">
    <property type="entry name" value="Acyl-CoA_Oxase/DH_mid-dom"/>
</dbReference>
<keyword evidence="4 9" id="KW-0274">FAD</keyword>
<dbReference type="GO" id="GO:0050660">
    <property type="term" value="F:flavin adenine dinucleotide binding"/>
    <property type="evidence" value="ECO:0007669"/>
    <property type="project" value="TreeGrafter"/>
</dbReference>
<dbReference type="AlphaFoldDB" id="A0A2M8LTA6"/>
<evidence type="ECO:0000256" key="3">
    <source>
        <dbReference type="ARBA" id="ARBA00022630"/>
    </source>
</evidence>
<dbReference type="Pfam" id="PF00441">
    <property type="entry name" value="Acyl-CoA_dh_1"/>
    <property type="match status" value="1"/>
</dbReference>
<feature type="domain" description="Acyl-CoA oxidase/dehydrogenase middle" evidence="11">
    <location>
        <begin position="83"/>
        <end position="177"/>
    </location>
</feature>
<evidence type="ECO:0000256" key="6">
    <source>
        <dbReference type="ARBA" id="ARBA00037085"/>
    </source>
</evidence>
<organism evidence="12 13">
    <name type="scientific">Streptomyces carminius</name>
    <dbReference type="NCBI Taxonomy" id="2665496"/>
    <lineage>
        <taxon>Bacteria</taxon>
        <taxon>Bacillati</taxon>
        <taxon>Actinomycetota</taxon>
        <taxon>Actinomycetes</taxon>
        <taxon>Kitasatosporales</taxon>
        <taxon>Streptomycetaceae</taxon>
        <taxon>Streptomyces</taxon>
    </lineage>
</organism>
<name>A0A2M8LTA6_9ACTN</name>
<dbReference type="Proteomes" id="UP000230407">
    <property type="component" value="Unassembled WGS sequence"/>
</dbReference>
<dbReference type="InterPro" id="IPR009100">
    <property type="entry name" value="AcylCoA_DH/oxidase_NM_dom_sf"/>
</dbReference>
<dbReference type="PANTHER" id="PTHR48083:SF20">
    <property type="entry name" value="LONG-CHAIN SPECIFIC ACYL-COA DEHYDROGENASE, MITOCHONDRIAL"/>
    <property type="match status" value="1"/>
</dbReference>
<dbReference type="SUPFAM" id="SSF47203">
    <property type="entry name" value="Acyl-CoA dehydrogenase C-terminal domain-like"/>
    <property type="match status" value="1"/>
</dbReference>
<dbReference type="GO" id="GO:0033539">
    <property type="term" value="P:fatty acid beta-oxidation using acyl-CoA dehydrogenase"/>
    <property type="evidence" value="ECO:0007669"/>
    <property type="project" value="TreeGrafter"/>
</dbReference>
<keyword evidence="13" id="KW-1185">Reference proteome</keyword>
<protein>
    <recommendedName>
        <fullName evidence="7">Acyl-[acyl-carrier-protein] dehydrogenase MbtN</fullName>
    </recommendedName>
    <alternativeName>
        <fullName evidence="8">Mycobactin synthase protein N</fullName>
    </alternativeName>
</protein>
<proteinExistence type="inferred from homology"/>
<dbReference type="InterPro" id="IPR009075">
    <property type="entry name" value="AcylCo_DH/oxidase_C"/>
</dbReference>
<comment type="caution">
    <text evidence="12">The sequence shown here is derived from an EMBL/GenBank/DDBJ whole genome shotgun (WGS) entry which is preliminary data.</text>
</comment>
<dbReference type="Pfam" id="PF02770">
    <property type="entry name" value="Acyl-CoA_dh_M"/>
    <property type="match status" value="1"/>
</dbReference>
<evidence type="ECO:0000256" key="8">
    <source>
        <dbReference type="ARBA" id="ARBA00042660"/>
    </source>
</evidence>
<comment type="pathway">
    <text evidence="1">Siderophore biosynthesis; mycobactin biosynthesis.</text>
</comment>
<dbReference type="GO" id="GO:0005737">
    <property type="term" value="C:cytoplasm"/>
    <property type="evidence" value="ECO:0007669"/>
    <property type="project" value="TreeGrafter"/>
</dbReference>
<dbReference type="InterPro" id="IPR050741">
    <property type="entry name" value="Acyl-CoA_dehydrogenase"/>
</dbReference>
<dbReference type="Gene3D" id="1.20.140.10">
    <property type="entry name" value="Butyryl-CoA Dehydrogenase, subunit A, domain 3"/>
    <property type="match status" value="1"/>
</dbReference>
<dbReference type="InterPro" id="IPR036250">
    <property type="entry name" value="AcylCo_DH-like_C"/>
</dbReference>
<evidence type="ECO:0000256" key="1">
    <source>
        <dbReference type="ARBA" id="ARBA00005102"/>
    </source>
</evidence>
<evidence type="ECO:0000313" key="13">
    <source>
        <dbReference type="Proteomes" id="UP000230407"/>
    </source>
</evidence>
<dbReference type="Gene3D" id="2.40.110.10">
    <property type="entry name" value="Butyryl-CoA Dehydrogenase, subunit A, domain 2"/>
    <property type="match status" value="1"/>
</dbReference>
<keyword evidence="5 9" id="KW-0560">Oxidoreductase</keyword>
<sequence length="344" mass="35336">MWAALGSAGLLRGVYRAGDPAAGVVPARLGALLAAADAHVGIGSTLASCVQLATAVPLLAAARGPGPAGRTAGAALDGARTVALAATDESPGCDLAALGTRVSLGDTEVEVDGVKRWITNATWCEYALVLARHRPGRHFTSFTWVLVPADAPGVTVERADTDLFDGSGTGHLRLERVRLPRAHLVGRPGMGLAGFAAHIAVERLAGALWGTALCGRVLADTKRRLMARPVGDGSLWHLESVRQRFAACLVQVRQLHALTGELADRVATRHDTTAAALLKSSAAATVERVLTECAHLQGAEGFAVTGAQRLRAQAALFGIGGGTTEVVLSVVGDAADSVLAELAI</sequence>
<comment type="cofactor">
    <cofactor evidence="9">
        <name>FAD</name>
        <dbReference type="ChEBI" id="CHEBI:57692"/>
    </cofactor>
</comment>
<evidence type="ECO:0000256" key="7">
    <source>
        <dbReference type="ARBA" id="ARBA00040394"/>
    </source>
</evidence>
<evidence type="ECO:0000256" key="9">
    <source>
        <dbReference type="RuleBase" id="RU362125"/>
    </source>
</evidence>